<feature type="compositionally biased region" description="Polar residues" evidence="1">
    <location>
        <begin position="148"/>
        <end position="162"/>
    </location>
</feature>
<feature type="region of interest" description="Disordered" evidence="1">
    <location>
        <begin position="82"/>
        <end position="131"/>
    </location>
</feature>
<accession>A0AAN7NLI5</accession>
<feature type="region of interest" description="Disordered" evidence="1">
    <location>
        <begin position="312"/>
        <end position="339"/>
    </location>
</feature>
<keyword evidence="3" id="KW-1185">Reference proteome</keyword>
<organism evidence="2 3">
    <name type="scientific">Mycteria americana</name>
    <name type="common">Wood stork</name>
    <dbReference type="NCBI Taxonomy" id="33587"/>
    <lineage>
        <taxon>Eukaryota</taxon>
        <taxon>Metazoa</taxon>
        <taxon>Chordata</taxon>
        <taxon>Craniata</taxon>
        <taxon>Vertebrata</taxon>
        <taxon>Euteleostomi</taxon>
        <taxon>Archelosauria</taxon>
        <taxon>Archosauria</taxon>
        <taxon>Dinosauria</taxon>
        <taxon>Saurischia</taxon>
        <taxon>Theropoda</taxon>
        <taxon>Coelurosauria</taxon>
        <taxon>Aves</taxon>
        <taxon>Neognathae</taxon>
        <taxon>Neoaves</taxon>
        <taxon>Aequornithes</taxon>
        <taxon>Ciconiiformes</taxon>
        <taxon>Ciconiidae</taxon>
        <taxon>Mycteria</taxon>
    </lineage>
</organism>
<feature type="compositionally biased region" description="Polar residues" evidence="1">
    <location>
        <begin position="94"/>
        <end position="105"/>
    </location>
</feature>
<reference evidence="2 3" key="1">
    <citation type="journal article" date="2023" name="J. Hered.">
        <title>Chromosome-level genome of the wood stork (Mycteria americana) provides insight into avian chromosome evolution.</title>
        <authorList>
            <person name="Flamio R. Jr."/>
            <person name="Ramstad K.M."/>
        </authorList>
    </citation>
    <scope>NUCLEOTIDE SEQUENCE [LARGE SCALE GENOMIC DNA]</scope>
    <source>
        <strain evidence="2">JAX WOST 10</strain>
    </source>
</reference>
<gene>
    <name evidence="2" type="ORF">QYF61_001974</name>
</gene>
<sequence>MCPVEQIFIIKTHFHKLLFEFFLILQPKEQILQAQGMVRLKNPFAMSTCFSRLVPGHSVLHWEHDTACRQAASPAPAGLDRIQRQEGTKADACASSTTHLPQHNSKTSRDRDVQLESQHQLSTRDLLPSGSTTQAALTQAGFEVRLQPDSSKLNGDQQQRKSPNVKGKARYYSISNLSTHNQPISGALSLGLRNGEPAEESLTRTSSYAASGSATALGHDGLGWAAWQVRHQRLQKGSLPTELKCLCNCSEKHYCSLLTGSDLTKLVLTLTRNLILACATCKDPTTHDTSRMGPQLNRAFEKVLLWWPEQEKGSGAPATSVSARNPSKHGRIRKGRRNWHQSQHYGNWLHLRAAAIEQLHSLPESRTMPGQNSANPNSTEKSPANASELIQQRTTLGHQDSGLKRVPPPPGRGASTGRQRFFDRHFNPRHSLCQVPHKEASQHDNLFLNVEHKWLLPKVGIDYLSWSLETHCRIPRTRKIVTNGVQQSSAKMVQGLEHMAYEERMRELAWRRQDKRKI</sequence>
<evidence type="ECO:0000256" key="1">
    <source>
        <dbReference type="SAM" id="MobiDB-lite"/>
    </source>
</evidence>
<dbReference type="AlphaFoldDB" id="A0AAN7NLI5"/>
<dbReference type="Proteomes" id="UP001333110">
    <property type="component" value="Unassembled WGS sequence"/>
</dbReference>
<dbReference type="EMBL" id="JAUNZN010000011">
    <property type="protein sequence ID" value="KAK4813876.1"/>
    <property type="molecule type" value="Genomic_DNA"/>
</dbReference>
<evidence type="ECO:0000313" key="3">
    <source>
        <dbReference type="Proteomes" id="UP001333110"/>
    </source>
</evidence>
<feature type="compositionally biased region" description="Polar residues" evidence="1">
    <location>
        <begin position="115"/>
        <end position="131"/>
    </location>
</feature>
<name>A0AAN7NLI5_MYCAM</name>
<protein>
    <submittedName>
        <fullName evidence="2">Uncharacterized protein</fullName>
    </submittedName>
</protein>
<feature type="compositionally biased region" description="Polar residues" evidence="1">
    <location>
        <begin position="368"/>
        <end position="398"/>
    </location>
</feature>
<feature type="region of interest" description="Disordered" evidence="1">
    <location>
        <begin position="364"/>
        <end position="418"/>
    </location>
</feature>
<evidence type="ECO:0000313" key="2">
    <source>
        <dbReference type="EMBL" id="KAK4813876.1"/>
    </source>
</evidence>
<comment type="caution">
    <text evidence="2">The sequence shown here is derived from an EMBL/GenBank/DDBJ whole genome shotgun (WGS) entry which is preliminary data.</text>
</comment>
<proteinExistence type="predicted"/>
<feature type="compositionally biased region" description="Basic residues" evidence="1">
    <location>
        <begin position="326"/>
        <end position="339"/>
    </location>
</feature>
<feature type="region of interest" description="Disordered" evidence="1">
    <location>
        <begin position="148"/>
        <end position="167"/>
    </location>
</feature>